<protein>
    <submittedName>
        <fullName evidence="1">Uncharacterized protein</fullName>
    </submittedName>
</protein>
<organism evidence="1">
    <name type="scientific">Siphoviridae sp. ctNHg2</name>
    <dbReference type="NCBI Taxonomy" id="2825467"/>
    <lineage>
        <taxon>Viruses</taxon>
        <taxon>Duplodnaviria</taxon>
        <taxon>Heunggongvirae</taxon>
        <taxon>Uroviricota</taxon>
        <taxon>Caudoviricetes</taxon>
    </lineage>
</organism>
<name>A0A8S5V453_9CAUD</name>
<reference evidence="1" key="1">
    <citation type="journal article" date="2021" name="Proc. Natl. Acad. Sci. U.S.A.">
        <title>A Catalog of Tens of Thousands of Viruses from Human Metagenomes Reveals Hidden Associations with Chronic Diseases.</title>
        <authorList>
            <person name="Tisza M.J."/>
            <person name="Buck C.B."/>
        </authorList>
    </citation>
    <scope>NUCLEOTIDE SEQUENCE</scope>
    <source>
        <strain evidence="1">CtNHg2</strain>
    </source>
</reference>
<sequence length="62" mass="7466">MNMQIHYSLDLAKKEEAKRLERVHEKLKEYGFEDLTKLDDETIEKVLLKKEKKSEQKEVIFA</sequence>
<proteinExistence type="predicted"/>
<accession>A0A8S5V453</accession>
<evidence type="ECO:0000313" key="1">
    <source>
        <dbReference type="EMBL" id="DAG01521.1"/>
    </source>
</evidence>
<dbReference type="EMBL" id="BK016194">
    <property type="protein sequence ID" value="DAG01521.1"/>
    <property type="molecule type" value="Genomic_DNA"/>
</dbReference>